<dbReference type="Proteomes" id="UP000439522">
    <property type="component" value="Unassembled WGS sequence"/>
</dbReference>
<evidence type="ECO:0000256" key="1">
    <source>
        <dbReference type="SAM" id="MobiDB-lite"/>
    </source>
</evidence>
<evidence type="ECO:0000259" key="2">
    <source>
        <dbReference type="Pfam" id="PF07238"/>
    </source>
</evidence>
<dbReference type="RefSeq" id="WP_160611248.1">
    <property type="nucleotide sequence ID" value="NZ_WTZA01000001.1"/>
</dbReference>
<sequence length="125" mass="13391">MSGVDTRYIVRESMYLVADVRLAGEDAAYRVKVRNLSAGGMMAEGNMPVQPGARLVVELRSLPPVEASVAWVREGRFGVAFAEEIDPRASRIPVGKGATSAPRHVRPAGIAPPGMDVDPARVRPI</sequence>
<dbReference type="EMBL" id="WTZA01000001">
    <property type="protein sequence ID" value="MXO75627.1"/>
    <property type="molecule type" value="Genomic_DNA"/>
</dbReference>
<keyword evidence="4" id="KW-1185">Reference proteome</keyword>
<dbReference type="SUPFAM" id="SSF141371">
    <property type="entry name" value="PilZ domain-like"/>
    <property type="match status" value="1"/>
</dbReference>
<evidence type="ECO:0000313" key="4">
    <source>
        <dbReference type="Proteomes" id="UP000439522"/>
    </source>
</evidence>
<proteinExistence type="predicted"/>
<dbReference type="AlphaFoldDB" id="A0A6I4TG87"/>
<dbReference type="Pfam" id="PF07238">
    <property type="entry name" value="PilZ"/>
    <property type="match status" value="1"/>
</dbReference>
<organism evidence="3 4">
    <name type="scientific">Tsuneonella aeria</name>
    <dbReference type="NCBI Taxonomy" id="1837929"/>
    <lineage>
        <taxon>Bacteria</taxon>
        <taxon>Pseudomonadati</taxon>
        <taxon>Pseudomonadota</taxon>
        <taxon>Alphaproteobacteria</taxon>
        <taxon>Sphingomonadales</taxon>
        <taxon>Erythrobacteraceae</taxon>
        <taxon>Tsuneonella</taxon>
    </lineage>
</organism>
<dbReference type="Gene3D" id="2.40.10.220">
    <property type="entry name" value="predicted glycosyltransferase like domains"/>
    <property type="match status" value="1"/>
</dbReference>
<protein>
    <submittedName>
        <fullName evidence="3">PilZ domain-containing protein</fullName>
    </submittedName>
</protein>
<evidence type="ECO:0000313" key="3">
    <source>
        <dbReference type="EMBL" id="MXO75627.1"/>
    </source>
</evidence>
<dbReference type="InterPro" id="IPR009875">
    <property type="entry name" value="PilZ_domain"/>
</dbReference>
<reference evidence="3 4" key="1">
    <citation type="submission" date="2019-12" db="EMBL/GenBank/DDBJ databases">
        <title>Genomic-based taxomic classification of the family Erythrobacteraceae.</title>
        <authorList>
            <person name="Xu L."/>
        </authorList>
    </citation>
    <scope>NUCLEOTIDE SEQUENCE [LARGE SCALE GENOMIC DNA]</scope>
    <source>
        <strain evidence="3 4">100921-2</strain>
    </source>
</reference>
<name>A0A6I4TG87_9SPHN</name>
<feature type="domain" description="PilZ" evidence="2">
    <location>
        <begin position="10"/>
        <end position="89"/>
    </location>
</feature>
<dbReference type="OrthoDB" id="7391081at2"/>
<feature type="region of interest" description="Disordered" evidence="1">
    <location>
        <begin position="92"/>
        <end position="125"/>
    </location>
</feature>
<dbReference type="GO" id="GO:0035438">
    <property type="term" value="F:cyclic-di-GMP binding"/>
    <property type="evidence" value="ECO:0007669"/>
    <property type="project" value="InterPro"/>
</dbReference>
<comment type="caution">
    <text evidence="3">The sequence shown here is derived from an EMBL/GenBank/DDBJ whole genome shotgun (WGS) entry which is preliminary data.</text>
</comment>
<gene>
    <name evidence="3" type="ORF">GRI40_10405</name>
</gene>
<accession>A0A6I4TG87</accession>